<protein>
    <submittedName>
        <fullName evidence="6">TetR/AcrR family transcriptional regulator</fullName>
    </submittedName>
</protein>
<keyword evidence="3" id="KW-0804">Transcription</keyword>
<evidence type="ECO:0000256" key="2">
    <source>
        <dbReference type="ARBA" id="ARBA00023125"/>
    </source>
</evidence>
<gene>
    <name evidence="6" type="ORF">RZ517_02460</name>
</gene>
<dbReference type="PANTHER" id="PTHR47506">
    <property type="entry name" value="TRANSCRIPTIONAL REGULATORY PROTEIN"/>
    <property type="match status" value="1"/>
</dbReference>
<dbReference type="EMBL" id="CP146069">
    <property type="protein sequence ID" value="WWR47073.1"/>
    <property type="molecule type" value="Genomic_DNA"/>
</dbReference>
<dbReference type="InterPro" id="IPR001647">
    <property type="entry name" value="HTH_TetR"/>
</dbReference>
<organism evidence="6 7">
    <name type="scientific">Roseovarius phycicola</name>
    <dbReference type="NCBI Taxonomy" id="3080976"/>
    <lineage>
        <taxon>Bacteria</taxon>
        <taxon>Pseudomonadati</taxon>
        <taxon>Pseudomonadota</taxon>
        <taxon>Alphaproteobacteria</taxon>
        <taxon>Rhodobacterales</taxon>
        <taxon>Roseobacteraceae</taxon>
        <taxon>Roseovarius</taxon>
    </lineage>
</organism>
<sequence length="181" mass="19898">MAETRDQILDLAERAIRLRGYHAVSFRDIADEMGIKSASIHYHFRHKEDLGAAMVERYAKRVHDFVGDAGVLNWSDAVARFGAVYKRALHDEDLQCLCGMLAAESAGLPDPVAAKVAAFFKANLSWLKASMPDSVENQDLLAQRVQAEIQGAMTLSVSLGRSEILYETVARLTAAAQSEFA</sequence>
<proteinExistence type="predicted"/>
<evidence type="ECO:0000256" key="4">
    <source>
        <dbReference type="PROSITE-ProRule" id="PRU00335"/>
    </source>
</evidence>
<dbReference type="PRINTS" id="PR00455">
    <property type="entry name" value="HTHTETR"/>
</dbReference>
<name>A0ABZ2HN45_9RHOB</name>
<dbReference type="RefSeq" id="WP_338549908.1">
    <property type="nucleotide sequence ID" value="NZ_CP146069.1"/>
</dbReference>
<dbReference type="PROSITE" id="PS50977">
    <property type="entry name" value="HTH_TETR_2"/>
    <property type="match status" value="1"/>
</dbReference>
<evidence type="ECO:0000256" key="3">
    <source>
        <dbReference type="ARBA" id="ARBA00023163"/>
    </source>
</evidence>
<dbReference type="SUPFAM" id="SSF48498">
    <property type="entry name" value="Tetracyclin repressor-like, C-terminal domain"/>
    <property type="match status" value="1"/>
</dbReference>
<dbReference type="Gene3D" id="1.10.357.10">
    <property type="entry name" value="Tetracycline Repressor, domain 2"/>
    <property type="match status" value="1"/>
</dbReference>
<feature type="DNA-binding region" description="H-T-H motif" evidence="4">
    <location>
        <begin position="25"/>
        <end position="44"/>
    </location>
</feature>
<dbReference type="InterPro" id="IPR009057">
    <property type="entry name" value="Homeodomain-like_sf"/>
</dbReference>
<dbReference type="InterPro" id="IPR036271">
    <property type="entry name" value="Tet_transcr_reg_TetR-rel_C_sf"/>
</dbReference>
<keyword evidence="1" id="KW-0805">Transcription regulation</keyword>
<keyword evidence="7" id="KW-1185">Reference proteome</keyword>
<dbReference type="Proteomes" id="UP001364156">
    <property type="component" value="Chromosome"/>
</dbReference>
<reference evidence="6 7" key="1">
    <citation type="submission" date="2023-10" db="EMBL/GenBank/DDBJ databases">
        <title>Roseovarius strain S88 nov., isolated from a marine algae.</title>
        <authorList>
            <person name="Lee M.W."/>
            <person name="Lee J.K."/>
            <person name="Kim J.M."/>
            <person name="Choi D.G."/>
            <person name="Baek J.H."/>
            <person name="Bayburt H."/>
            <person name="Jung J.J."/>
            <person name="Han D.M."/>
            <person name="Jeon C.O."/>
        </authorList>
    </citation>
    <scope>NUCLEOTIDE SEQUENCE [LARGE SCALE GENOMIC DNA]</scope>
    <source>
        <strain evidence="6 7">S88</strain>
    </source>
</reference>
<feature type="domain" description="HTH tetR-type" evidence="5">
    <location>
        <begin position="2"/>
        <end position="62"/>
    </location>
</feature>
<accession>A0ABZ2HN45</accession>
<evidence type="ECO:0000313" key="6">
    <source>
        <dbReference type="EMBL" id="WWR47073.1"/>
    </source>
</evidence>
<evidence type="ECO:0000256" key="1">
    <source>
        <dbReference type="ARBA" id="ARBA00023015"/>
    </source>
</evidence>
<evidence type="ECO:0000313" key="7">
    <source>
        <dbReference type="Proteomes" id="UP001364156"/>
    </source>
</evidence>
<evidence type="ECO:0000259" key="5">
    <source>
        <dbReference type="PROSITE" id="PS50977"/>
    </source>
</evidence>
<dbReference type="PANTHER" id="PTHR47506:SF6">
    <property type="entry name" value="HTH-TYPE TRANSCRIPTIONAL REPRESSOR NEMR"/>
    <property type="match status" value="1"/>
</dbReference>
<keyword evidence="2 4" id="KW-0238">DNA-binding</keyword>
<dbReference type="SUPFAM" id="SSF46689">
    <property type="entry name" value="Homeodomain-like"/>
    <property type="match status" value="1"/>
</dbReference>
<dbReference type="Pfam" id="PF00440">
    <property type="entry name" value="TetR_N"/>
    <property type="match status" value="1"/>
</dbReference>